<evidence type="ECO:0000313" key="8">
    <source>
        <dbReference type="EMBL" id="GHP06990.1"/>
    </source>
</evidence>
<evidence type="ECO:0008006" key="10">
    <source>
        <dbReference type="Google" id="ProtNLM"/>
    </source>
</evidence>
<keyword evidence="3" id="KW-0378">Hydrolase</keyword>
<dbReference type="Proteomes" id="UP000660262">
    <property type="component" value="Unassembled WGS sequence"/>
</dbReference>
<dbReference type="InterPro" id="IPR036412">
    <property type="entry name" value="HAD-like_sf"/>
</dbReference>
<evidence type="ECO:0000256" key="6">
    <source>
        <dbReference type="PIRSR" id="PIRSR017434-2"/>
    </source>
</evidence>
<feature type="compositionally biased region" description="Low complexity" evidence="7">
    <location>
        <begin position="439"/>
        <end position="453"/>
    </location>
</feature>
<dbReference type="GO" id="GO:0008253">
    <property type="term" value="F:5'-nucleotidase activity"/>
    <property type="evidence" value="ECO:0007669"/>
    <property type="project" value="TreeGrafter"/>
</dbReference>
<evidence type="ECO:0000256" key="2">
    <source>
        <dbReference type="ARBA" id="ARBA00022723"/>
    </source>
</evidence>
<sequence>MTTPTFAMARALRCNSALRPTLANHAWRRQRRRHKLGGLFHCSATSLSTEDSPSPLPPGDTTASATSSAASSASGSSSKWISSPPPPLISDATPAWTDELWASPAERTRQIFCNRSLNMHGVKAVGFDMDYTLAQYIPETFEQLAYNLTLEKLVTVFGYPPKVADLKFDPHYMVRGLTVDKRRGNVLKMDRHKYVKIAQHGLRTLSRDERKALYDGVEQRESFDGKDFAQIDTLFSLAEAYLFMQLVEMRDGERMQHKQQRQQQRQEEEEEGGGENNKHLPEGSSPNDYSHLYRDVRAAVDLCHRDGSLKMAVAEEPSKYIYEDPSLLSLFRMLCDSGRQVFICTNSLWDYTNVVMNFLLYGRVGSDKTLDWLSEFDVVIVGSGKPAFFQSAPRPMFEVDVATGLLANTDDGSPVAQIGLDEPLPALDEYNMRADEGSEASTSSSAGPGEPSAVYQGGHFKHLNRMLNVRSGSQILYVGDHIYGDILRSKKQLGWRTMLIVPELAAEIACWEKNNEIPSELHRLRDLRDSMSDELHRVEFTLKTLEEQAANGSGAEDVSAIGSMDDLEANDETVEDLRVRAWQLRDARDAIRAEHKSRLRVYHESFHPVWGQLLKTGYQNSRMAHQISRFACLYTSHVANMRYYSPERSYRSREDYLPHEGGN</sequence>
<reference evidence="8" key="1">
    <citation type="submission" date="2020-10" db="EMBL/GenBank/DDBJ databases">
        <title>Unveiling of a novel bifunctional photoreceptor, Dualchrome1, isolated from a cosmopolitan green alga.</title>
        <authorList>
            <person name="Suzuki S."/>
            <person name="Kawachi M."/>
        </authorList>
    </citation>
    <scope>NUCLEOTIDE SEQUENCE</scope>
    <source>
        <strain evidence="8">NIES 2893</strain>
    </source>
</reference>
<comment type="caution">
    <text evidence="8">The sequence shown here is derived from an EMBL/GenBank/DDBJ whole genome shotgun (WGS) entry which is preliminary data.</text>
</comment>
<feature type="binding site" evidence="6">
    <location>
        <position position="480"/>
    </location>
    <ligand>
        <name>Mg(2+)</name>
        <dbReference type="ChEBI" id="CHEBI:18420"/>
    </ligand>
</feature>
<dbReference type="InterPro" id="IPR016695">
    <property type="entry name" value="Pur_nucleotidase"/>
</dbReference>
<comment type="cofactor">
    <cofactor evidence="6">
        <name>Mg(2+)</name>
        <dbReference type="ChEBI" id="CHEBI:18420"/>
    </cofactor>
    <text evidence="6">Binds 1 Mg(2+) ion per subunit.</text>
</comment>
<comment type="similarity">
    <text evidence="1">Belongs to the 5'(3')-deoxyribonucleotidase family.</text>
</comment>
<feature type="binding site" evidence="6">
    <location>
        <position position="128"/>
    </location>
    <ligand>
        <name>Mg(2+)</name>
        <dbReference type="ChEBI" id="CHEBI:18420"/>
    </ligand>
</feature>
<dbReference type="EMBL" id="BNJQ01000015">
    <property type="protein sequence ID" value="GHP06990.1"/>
    <property type="molecule type" value="Genomic_DNA"/>
</dbReference>
<feature type="active site" description="Nucleophile" evidence="5">
    <location>
        <position position="128"/>
    </location>
</feature>
<keyword evidence="2 6" id="KW-0479">Metal-binding</keyword>
<evidence type="ECO:0000256" key="4">
    <source>
        <dbReference type="ARBA" id="ARBA00022842"/>
    </source>
</evidence>
<dbReference type="GO" id="GO:0046872">
    <property type="term" value="F:metal ion binding"/>
    <property type="evidence" value="ECO:0007669"/>
    <property type="project" value="UniProtKB-KW"/>
</dbReference>
<dbReference type="Gene3D" id="3.40.50.1000">
    <property type="entry name" value="HAD superfamily/HAD-like"/>
    <property type="match status" value="2"/>
</dbReference>
<accession>A0A830HMH6</accession>
<name>A0A830HMH6_9CHLO</name>
<dbReference type="PANTHER" id="PTHR12103:SF15">
    <property type="entry name" value="CYTOSOLIC PURINE 5'-NUCLEOTIDASE"/>
    <property type="match status" value="1"/>
</dbReference>
<evidence type="ECO:0000313" key="9">
    <source>
        <dbReference type="Proteomes" id="UP000660262"/>
    </source>
</evidence>
<feature type="compositionally biased region" description="Low complexity" evidence="7">
    <location>
        <begin position="59"/>
        <end position="82"/>
    </location>
</feature>
<evidence type="ECO:0000256" key="1">
    <source>
        <dbReference type="ARBA" id="ARBA00009589"/>
    </source>
</evidence>
<dbReference type="Pfam" id="PF05761">
    <property type="entry name" value="5_nucleotid"/>
    <property type="match status" value="1"/>
</dbReference>
<dbReference type="PIRSF" id="PIRSF017434">
    <property type="entry name" value="Purine_5'-nucleotidase"/>
    <property type="match status" value="1"/>
</dbReference>
<feature type="binding site" evidence="6">
    <location>
        <position position="130"/>
    </location>
    <ligand>
        <name>GMP</name>
        <dbReference type="ChEBI" id="CHEBI:58115"/>
    </ligand>
</feature>
<dbReference type="InterPro" id="IPR023214">
    <property type="entry name" value="HAD_sf"/>
</dbReference>
<feature type="active site" description="Proton donor" evidence="5">
    <location>
        <position position="130"/>
    </location>
</feature>
<dbReference type="AlphaFoldDB" id="A0A830HMH6"/>
<evidence type="ECO:0000256" key="7">
    <source>
        <dbReference type="SAM" id="MobiDB-lite"/>
    </source>
</evidence>
<gene>
    <name evidence="8" type="ORF">PPROV_000573300</name>
</gene>
<feature type="region of interest" description="Disordered" evidence="7">
    <location>
        <begin position="46"/>
        <end position="86"/>
    </location>
</feature>
<organism evidence="8 9">
    <name type="scientific">Pycnococcus provasolii</name>
    <dbReference type="NCBI Taxonomy" id="41880"/>
    <lineage>
        <taxon>Eukaryota</taxon>
        <taxon>Viridiplantae</taxon>
        <taxon>Chlorophyta</taxon>
        <taxon>Pseudoscourfieldiophyceae</taxon>
        <taxon>Pseudoscourfieldiales</taxon>
        <taxon>Pycnococcaceae</taxon>
        <taxon>Pycnococcus</taxon>
    </lineage>
</organism>
<feature type="region of interest" description="Disordered" evidence="7">
    <location>
        <begin position="253"/>
        <end position="286"/>
    </location>
</feature>
<protein>
    <recommendedName>
        <fullName evidence="10">5'-nucleotidase</fullName>
    </recommendedName>
</protein>
<keyword evidence="4 6" id="KW-0460">Magnesium</keyword>
<evidence type="ECO:0000256" key="3">
    <source>
        <dbReference type="ARBA" id="ARBA00022801"/>
    </source>
</evidence>
<proteinExistence type="inferred from homology"/>
<dbReference type="OrthoDB" id="10252832at2759"/>
<dbReference type="NCBIfam" id="TIGR02244">
    <property type="entry name" value="HAD-IG-Ncltidse"/>
    <property type="match status" value="1"/>
</dbReference>
<dbReference type="InterPro" id="IPR008380">
    <property type="entry name" value="HAD-SF_hydro_IG_5-nucl"/>
</dbReference>
<evidence type="ECO:0000256" key="5">
    <source>
        <dbReference type="PIRSR" id="PIRSR017434-1"/>
    </source>
</evidence>
<dbReference type="PANTHER" id="PTHR12103">
    <property type="entry name" value="5'-NUCLEOTIDASE DOMAIN-CONTAINING"/>
    <property type="match status" value="1"/>
</dbReference>
<keyword evidence="9" id="KW-1185">Reference proteome</keyword>
<feature type="region of interest" description="Disordered" evidence="7">
    <location>
        <begin position="435"/>
        <end position="454"/>
    </location>
</feature>
<dbReference type="SUPFAM" id="SSF56784">
    <property type="entry name" value="HAD-like"/>
    <property type="match status" value="1"/>
</dbReference>